<dbReference type="PATRIC" id="fig|1227455.4.peg.3391"/>
<feature type="transmembrane region" description="Helical" evidence="1">
    <location>
        <begin position="90"/>
        <end position="112"/>
    </location>
</feature>
<dbReference type="EMBL" id="AOMD01000033">
    <property type="protein sequence ID" value="EMA42791.1"/>
    <property type="molecule type" value="Genomic_DNA"/>
</dbReference>
<dbReference type="OrthoDB" id="118042at2157"/>
<dbReference type="InParanoid" id="M0MAL3"/>
<evidence type="ECO:0000256" key="1">
    <source>
        <dbReference type="SAM" id="Phobius"/>
    </source>
</evidence>
<dbReference type="Proteomes" id="UP000011669">
    <property type="component" value="Unassembled WGS sequence"/>
</dbReference>
<keyword evidence="1" id="KW-1133">Transmembrane helix</keyword>
<keyword evidence="3" id="KW-1185">Reference proteome</keyword>
<feature type="transmembrane region" description="Helical" evidence="1">
    <location>
        <begin position="12"/>
        <end position="42"/>
    </location>
</feature>
<accession>M0MAL3</accession>
<keyword evidence="2" id="KW-0378">Hydrolase</keyword>
<dbReference type="GO" id="GO:0016787">
    <property type="term" value="F:hydrolase activity"/>
    <property type="evidence" value="ECO:0007669"/>
    <property type="project" value="UniProtKB-KW"/>
</dbReference>
<keyword evidence="1" id="KW-0472">Membrane</keyword>
<dbReference type="InterPro" id="IPR007404">
    <property type="entry name" value="YdjM-like"/>
</dbReference>
<feature type="transmembrane region" description="Helical" evidence="1">
    <location>
        <begin position="132"/>
        <end position="158"/>
    </location>
</feature>
<gene>
    <name evidence="2" type="ORF">C449_16653</name>
</gene>
<keyword evidence="1" id="KW-0812">Transmembrane</keyword>
<organism evidence="2 3">
    <name type="scientific">Halococcus saccharolyticus DSM 5350</name>
    <dbReference type="NCBI Taxonomy" id="1227455"/>
    <lineage>
        <taxon>Archaea</taxon>
        <taxon>Methanobacteriati</taxon>
        <taxon>Methanobacteriota</taxon>
        <taxon>Stenosarchaea group</taxon>
        <taxon>Halobacteria</taxon>
        <taxon>Halobacteriales</taxon>
        <taxon>Halococcaceae</taxon>
        <taxon>Halococcus</taxon>
    </lineage>
</organism>
<proteinExistence type="predicted"/>
<dbReference type="RefSeq" id="WP_006079187.1">
    <property type="nucleotide sequence ID" value="NZ_AOMD01000033.1"/>
</dbReference>
<sequence length="163" mass="17121">MYRQGHIGVGLLCYAPAGYAMLVTGRVALAITGFAVMIWLAMLPDVDLRLPFVSHRGPTHTIGFAVLVGLACGAAGWFLGTGLPRFEPRLLGSFGFGLGALAVVAHLVADWLTPMGIAPFWPLSTRRFSLGFARASSTLANGFLFVLGVGATAAVLWFTGIIG</sequence>
<evidence type="ECO:0000313" key="2">
    <source>
        <dbReference type="EMBL" id="EMA42791.1"/>
    </source>
</evidence>
<feature type="transmembrane region" description="Helical" evidence="1">
    <location>
        <begin position="62"/>
        <end position="83"/>
    </location>
</feature>
<name>M0MAL3_9EURY</name>
<comment type="caution">
    <text evidence="2">The sequence shown here is derived from an EMBL/GenBank/DDBJ whole genome shotgun (WGS) entry which is preliminary data.</text>
</comment>
<reference evidence="2 3" key="1">
    <citation type="journal article" date="2014" name="PLoS Genet.">
        <title>Phylogenetically driven sequencing of extremely halophilic archaea reveals strategies for static and dynamic osmo-response.</title>
        <authorList>
            <person name="Becker E.A."/>
            <person name="Seitzer P.M."/>
            <person name="Tritt A."/>
            <person name="Larsen D."/>
            <person name="Krusor M."/>
            <person name="Yao A.I."/>
            <person name="Wu D."/>
            <person name="Madern D."/>
            <person name="Eisen J.A."/>
            <person name="Darling A.E."/>
            <person name="Facciotti M.T."/>
        </authorList>
    </citation>
    <scope>NUCLEOTIDE SEQUENCE [LARGE SCALE GENOMIC DNA]</scope>
    <source>
        <strain evidence="2 3">DSM 5350</strain>
    </source>
</reference>
<dbReference type="Pfam" id="PF04307">
    <property type="entry name" value="YdjM"/>
    <property type="match status" value="1"/>
</dbReference>
<dbReference type="AlphaFoldDB" id="M0MAL3"/>
<evidence type="ECO:0000313" key="3">
    <source>
        <dbReference type="Proteomes" id="UP000011669"/>
    </source>
</evidence>
<protein>
    <submittedName>
        <fullName evidence="2">Putative membrane-bound metal-dependent hydrolase</fullName>
    </submittedName>
</protein>
<dbReference type="STRING" id="1227455.C449_16653"/>